<proteinExistence type="predicted"/>
<protein>
    <submittedName>
        <fullName evidence="1">Uncharacterized protein</fullName>
    </submittedName>
</protein>
<dbReference type="EMBL" id="JAILYJ010000004">
    <property type="protein sequence ID" value="MBY4629299.1"/>
    <property type="molecule type" value="Genomic_DNA"/>
</dbReference>
<organism evidence="1 2">
    <name type="scientific">Rhizobium croatiense</name>
    <dbReference type="NCBI Taxonomy" id="2867516"/>
    <lineage>
        <taxon>Bacteria</taxon>
        <taxon>Pseudomonadati</taxon>
        <taxon>Pseudomonadota</taxon>
        <taxon>Alphaproteobacteria</taxon>
        <taxon>Hyphomicrobiales</taxon>
        <taxon>Rhizobiaceae</taxon>
        <taxon>Rhizobium/Agrobacterium group</taxon>
        <taxon>Rhizobium</taxon>
    </lineage>
</organism>
<accession>A0ABS7LWS7</accession>
<comment type="caution">
    <text evidence="1">The sequence shown here is derived from an EMBL/GenBank/DDBJ whole genome shotgun (WGS) entry which is preliminary data.</text>
</comment>
<dbReference type="Proteomes" id="UP000733858">
    <property type="component" value="Unassembled WGS sequence"/>
</dbReference>
<evidence type="ECO:0000313" key="1">
    <source>
        <dbReference type="EMBL" id="MBY4629299.1"/>
    </source>
</evidence>
<dbReference type="RefSeq" id="WP_222139075.1">
    <property type="nucleotide sequence ID" value="NZ_JAILYI010000001.1"/>
</dbReference>
<name>A0ABS7LWS7_9HYPH</name>
<sequence>MPIVVSPWLSKKNRKKPEQFQPYEIAAGAVGAKIWNSVAAHRLVRGRNPETWSRK</sequence>
<evidence type="ECO:0000313" key="2">
    <source>
        <dbReference type="Proteomes" id="UP000733858"/>
    </source>
</evidence>
<reference evidence="1 2" key="1">
    <citation type="submission" date="2021-08" db="EMBL/GenBank/DDBJ databases">
        <title>Rhizobium croatiense sp. nov. and Rhizobium redzepovicii sp. nov., two new species isolated from nodules of Phaseolus vulgaris in Croatia.</title>
        <authorList>
            <person name="Rajnovic I."/>
            <person name="Ramirez-Bahena M.H."/>
            <person name="Kajic S."/>
            <person name="Igual M.J."/>
            <person name="Peix A."/>
            <person name="Velazquez E."/>
            <person name="Sikora S."/>
        </authorList>
    </citation>
    <scope>NUCLEOTIDE SEQUENCE [LARGE SCALE GENOMIC DNA]</scope>
    <source>
        <strain evidence="1 2">13T</strain>
    </source>
</reference>
<keyword evidence="2" id="KW-1185">Reference proteome</keyword>
<gene>
    <name evidence="1" type="ORF">K6M89_08220</name>
</gene>